<dbReference type="EMBL" id="SJPV01000001">
    <property type="protein sequence ID" value="TWU42530.1"/>
    <property type="molecule type" value="Genomic_DNA"/>
</dbReference>
<reference evidence="1 2" key="1">
    <citation type="submission" date="2019-02" db="EMBL/GenBank/DDBJ databases">
        <title>Deep-cultivation of Planctomycetes and their phenomic and genomic characterization uncovers novel biology.</title>
        <authorList>
            <person name="Wiegand S."/>
            <person name="Jogler M."/>
            <person name="Boedeker C."/>
            <person name="Pinto D."/>
            <person name="Vollmers J."/>
            <person name="Rivas-Marin E."/>
            <person name="Kohn T."/>
            <person name="Peeters S.H."/>
            <person name="Heuer A."/>
            <person name="Rast P."/>
            <person name="Oberbeckmann S."/>
            <person name="Bunk B."/>
            <person name="Jeske O."/>
            <person name="Meyerdierks A."/>
            <person name="Storesund J.E."/>
            <person name="Kallscheuer N."/>
            <person name="Luecker S."/>
            <person name="Lage O.M."/>
            <person name="Pohl T."/>
            <person name="Merkel B.J."/>
            <person name="Hornburger P."/>
            <person name="Mueller R.-W."/>
            <person name="Bruemmer F."/>
            <person name="Labrenz M."/>
            <person name="Spormann A.M."/>
            <person name="Op Den Camp H."/>
            <person name="Overmann J."/>
            <person name="Amann R."/>
            <person name="Jetten M.S.M."/>
            <person name="Mascher T."/>
            <person name="Medema M.H."/>
            <person name="Devos D.P."/>
            <person name="Kaster A.-K."/>
            <person name="Ovreas L."/>
            <person name="Rohde M."/>
            <person name="Galperin M.Y."/>
            <person name="Jogler C."/>
        </authorList>
    </citation>
    <scope>NUCLEOTIDE SEQUENCE [LARGE SCALE GENOMIC DNA]</scope>
    <source>
        <strain evidence="1 2">Poly41</strain>
    </source>
</reference>
<dbReference type="AlphaFoldDB" id="A0A5C6E0Z5"/>
<dbReference type="RefSeq" id="WP_146524576.1">
    <property type="nucleotide sequence ID" value="NZ_SJPV01000001.1"/>
</dbReference>
<sequence>MDDLIQKLSAQLGIDADTANAATGQAMAMLKNKVGGDLFEKISGAIPGAENAAAAATEKANESDAGVMGALSGMASKVFGSSAGEAMELDATLKSAGLSADQMGGFANTVIEYLKDKLGDDVLNQILAKAPMLKNLLN</sequence>
<gene>
    <name evidence="1" type="ORF">Poly41_08270</name>
</gene>
<accession>A0A5C6E0Z5</accession>
<evidence type="ECO:0000313" key="2">
    <source>
        <dbReference type="Proteomes" id="UP000319143"/>
    </source>
</evidence>
<proteinExistence type="predicted"/>
<evidence type="ECO:0000313" key="1">
    <source>
        <dbReference type="EMBL" id="TWU42530.1"/>
    </source>
</evidence>
<protein>
    <recommendedName>
        <fullName evidence="3">DUF2780 domain-containing protein</fullName>
    </recommendedName>
</protein>
<organism evidence="1 2">
    <name type="scientific">Novipirellula artificiosorum</name>
    <dbReference type="NCBI Taxonomy" id="2528016"/>
    <lineage>
        <taxon>Bacteria</taxon>
        <taxon>Pseudomonadati</taxon>
        <taxon>Planctomycetota</taxon>
        <taxon>Planctomycetia</taxon>
        <taxon>Pirellulales</taxon>
        <taxon>Pirellulaceae</taxon>
        <taxon>Novipirellula</taxon>
    </lineage>
</organism>
<keyword evidence="2" id="KW-1185">Reference proteome</keyword>
<dbReference type="Pfam" id="PF11075">
    <property type="entry name" value="DUF2780"/>
    <property type="match status" value="1"/>
</dbReference>
<dbReference type="InterPro" id="IPR021302">
    <property type="entry name" value="DUF2780_VcgC/VcgE"/>
</dbReference>
<name>A0A5C6E0Z5_9BACT</name>
<dbReference type="OrthoDB" id="289573at2"/>
<evidence type="ECO:0008006" key="3">
    <source>
        <dbReference type="Google" id="ProtNLM"/>
    </source>
</evidence>
<dbReference type="Proteomes" id="UP000319143">
    <property type="component" value="Unassembled WGS sequence"/>
</dbReference>
<comment type="caution">
    <text evidence="1">The sequence shown here is derived from an EMBL/GenBank/DDBJ whole genome shotgun (WGS) entry which is preliminary data.</text>
</comment>